<dbReference type="InterPro" id="IPR038213">
    <property type="entry name" value="IFI6/IFI27-like_sf"/>
</dbReference>
<keyword evidence="8" id="KW-1185">Reference proteome</keyword>
<gene>
    <name evidence="7" type="ORF">Q8F55_003096</name>
</gene>
<accession>A0ABR3QBK5</accession>
<evidence type="ECO:0000256" key="3">
    <source>
        <dbReference type="ARBA" id="ARBA00022692"/>
    </source>
</evidence>
<keyword evidence="5" id="KW-0472">Membrane</keyword>
<dbReference type="InterPro" id="IPR009311">
    <property type="entry name" value="IFI6/IFI27-like"/>
</dbReference>
<dbReference type="RefSeq" id="XP_069212043.1">
    <property type="nucleotide sequence ID" value="XM_069351657.1"/>
</dbReference>
<sequence length="80" mass="7257">MNHTTAACATLIGLGAATLALPVALATVGFGAGGVVAGSVAAGVQSAVYGGTTGGLFAVAQSIGAAGLAGRSSPAPASSW</sequence>
<evidence type="ECO:0000256" key="4">
    <source>
        <dbReference type="ARBA" id="ARBA00022989"/>
    </source>
</evidence>
<name>A0ABR3QBK5_9TREE</name>
<keyword evidence="3" id="KW-0812">Transmembrane</keyword>
<dbReference type="Pfam" id="PF06140">
    <property type="entry name" value="Ifi-6-16"/>
    <property type="match status" value="1"/>
</dbReference>
<evidence type="ECO:0000313" key="8">
    <source>
        <dbReference type="Proteomes" id="UP001565368"/>
    </source>
</evidence>
<dbReference type="Proteomes" id="UP001565368">
    <property type="component" value="Unassembled WGS sequence"/>
</dbReference>
<dbReference type="Gene3D" id="6.10.110.10">
    <property type="match status" value="1"/>
</dbReference>
<comment type="similarity">
    <text evidence="2">Belongs to the IFI6/IFI27 family.</text>
</comment>
<evidence type="ECO:0000256" key="5">
    <source>
        <dbReference type="ARBA" id="ARBA00023136"/>
    </source>
</evidence>
<comment type="caution">
    <text evidence="7">The sequence shown here is derived from an EMBL/GenBank/DDBJ whole genome shotgun (WGS) entry which is preliminary data.</text>
</comment>
<evidence type="ECO:0000256" key="6">
    <source>
        <dbReference type="SAM" id="SignalP"/>
    </source>
</evidence>
<dbReference type="GeneID" id="95984139"/>
<reference evidence="7 8" key="1">
    <citation type="submission" date="2023-08" db="EMBL/GenBank/DDBJ databases">
        <title>Annotated Genome Sequence of Vanrija albida AlHP1.</title>
        <authorList>
            <person name="Herzog R."/>
        </authorList>
    </citation>
    <scope>NUCLEOTIDE SEQUENCE [LARGE SCALE GENOMIC DNA]</scope>
    <source>
        <strain evidence="7 8">AlHP1</strain>
    </source>
</reference>
<feature type="signal peptide" evidence="6">
    <location>
        <begin position="1"/>
        <end position="20"/>
    </location>
</feature>
<keyword evidence="4" id="KW-1133">Transmembrane helix</keyword>
<keyword evidence="6" id="KW-0732">Signal</keyword>
<organism evidence="7 8">
    <name type="scientific">Vanrija albida</name>
    <dbReference type="NCBI Taxonomy" id="181172"/>
    <lineage>
        <taxon>Eukaryota</taxon>
        <taxon>Fungi</taxon>
        <taxon>Dikarya</taxon>
        <taxon>Basidiomycota</taxon>
        <taxon>Agaricomycotina</taxon>
        <taxon>Tremellomycetes</taxon>
        <taxon>Trichosporonales</taxon>
        <taxon>Trichosporonaceae</taxon>
        <taxon>Vanrija</taxon>
    </lineage>
</organism>
<dbReference type="EMBL" id="JBBXJM010000002">
    <property type="protein sequence ID" value="KAL1412099.1"/>
    <property type="molecule type" value="Genomic_DNA"/>
</dbReference>
<feature type="chain" id="PRO_5046894397" evidence="6">
    <location>
        <begin position="21"/>
        <end position="80"/>
    </location>
</feature>
<evidence type="ECO:0000313" key="7">
    <source>
        <dbReference type="EMBL" id="KAL1412099.1"/>
    </source>
</evidence>
<evidence type="ECO:0000256" key="1">
    <source>
        <dbReference type="ARBA" id="ARBA00004141"/>
    </source>
</evidence>
<protein>
    <submittedName>
        <fullName evidence="7">Uncharacterized protein</fullName>
    </submittedName>
</protein>
<evidence type="ECO:0000256" key="2">
    <source>
        <dbReference type="ARBA" id="ARBA00007262"/>
    </source>
</evidence>
<proteinExistence type="inferred from homology"/>
<comment type="subcellular location">
    <subcellularLocation>
        <location evidence="1">Membrane</location>
        <topology evidence="1">Multi-pass membrane protein</topology>
    </subcellularLocation>
</comment>